<evidence type="ECO:0000259" key="2">
    <source>
        <dbReference type="Pfam" id="PF13930"/>
    </source>
</evidence>
<evidence type="ECO:0000256" key="1">
    <source>
        <dbReference type="SAM" id="MobiDB-lite"/>
    </source>
</evidence>
<feature type="compositionally biased region" description="Basic and acidic residues" evidence="1">
    <location>
        <begin position="81"/>
        <end position="93"/>
    </location>
</feature>
<dbReference type="RefSeq" id="WP_179753588.1">
    <property type="nucleotide sequence ID" value="NZ_JACCBU010000001.1"/>
</dbReference>
<accession>A0A7Y9I9F5</accession>
<dbReference type="EMBL" id="JACCBU010000001">
    <property type="protein sequence ID" value="NYE72642.1"/>
    <property type="molecule type" value="Genomic_DNA"/>
</dbReference>
<dbReference type="Pfam" id="PF13930">
    <property type="entry name" value="Endonuclea_NS_2"/>
    <property type="match status" value="1"/>
</dbReference>
<dbReference type="AlphaFoldDB" id="A0A7Y9I9F5"/>
<feature type="domain" description="Type VII secretion system protein EssD-like" evidence="2">
    <location>
        <begin position="321"/>
        <end position="438"/>
    </location>
</feature>
<proteinExistence type="predicted"/>
<feature type="region of interest" description="Disordered" evidence="1">
    <location>
        <begin position="1"/>
        <end position="34"/>
    </location>
</feature>
<feature type="region of interest" description="Disordered" evidence="1">
    <location>
        <begin position="81"/>
        <end position="120"/>
    </location>
</feature>
<evidence type="ECO:0000313" key="4">
    <source>
        <dbReference type="Proteomes" id="UP000569914"/>
    </source>
</evidence>
<organism evidence="3 4">
    <name type="scientific">Microlunatus parietis</name>
    <dbReference type="NCBI Taxonomy" id="682979"/>
    <lineage>
        <taxon>Bacteria</taxon>
        <taxon>Bacillati</taxon>
        <taxon>Actinomycetota</taxon>
        <taxon>Actinomycetes</taxon>
        <taxon>Propionibacteriales</taxon>
        <taxon>Propionibacteriaceae</taxon>
        <taxon>Microlunatus</taxon>
    </lineage>
</organism>
<comment type="caution">
    <text evidence="3">The sequence shown here is derived from an EMBL/GenBank/DDBJ whole genome shotgun (WGS) entry which is preliminary data.</text>
</comment>
<sequence>MRELGRAEGEREAPDGRDLPESQRSGRSEEDWRRAERAMDELRLEYARRRHEAREARIAEAAERGVSREEFVAKEEVAYEDARQAEELQESRRKISSPALWGPPETHEAQRREPYERQDRALEHFRTAPIEGPENTPLDPDRRRVFPVTEWTRRDPTFPAGDLGRRDELVYKRYEASERERGAESFRLPGGRIDLAGSIQPVAEPLRERYPAGVEFSERGHPDLGRYASKTVELRNGFDRPEHAEVDDRANLIFGWESTPEGKTWHKSGDGRTVWLVDTELHEQYGHADEPKDRSLRLSTADPEHKELLNQPPPDSTVVVDERFTYRTDHLGRVVHASAKLEVVDLDHPRDKSAQAQLIGKLPGDHAGHLFARIFQGPGETINLTAMEANKVNLGQFKSAENAWRRAVEAGRDVKVDISLVYATDTPRPDALQLTWWIDGERDERFIYNTPRPNDTETT</sequence>
<evidence type="ECO:0000313" key="3">
    <source>
        <dbReference type="EMBL" id="NYE72642.1"/>
    </source>
</evidence>
<dbReference type="InterPro" id="IPR044927">
    <property type="entry name" value="Endonuclea_NS_2"/>
</dbReference>
<name>A0A7Y9I9F5_9ACTN</name>
<reference evidence="3 4" key="1">
    <citation type="submission" date="2020-07" db="EMBL/GenBank/DDBJ databases">
        <title>Sequencing the genomes of 1000 actinobacteria strains.</title>
        <authorList>
            <person name="Klenk H.-P."/>
        </authorList>
    </citation>
    <scope>NUCLEOTIDE SEQUENCE [LARGE SCALE GENOMIC DNA]</scope>
    <source>
        <strain evidence="3 4">DSM 22083</strain>
    </source>
</reference>
<keyword evidence="4" id="KW-1185">Reference proteome</keyword>
<gene>
    <name evidence="3" type="ORF">BKA15_003971</name>
</gene>
<feature type="compositionally biased region" description="Basic and acidic residues" evidence="1">
    <location>
        <begin position="105"/>
        <end position="120"/>
    </location>
</feature>
<dbReference type="Proteomes" id="UP000569914">
    <property type="component" value="Unassembled WGS sequence"/>
</dbReference>
<protein>
    <recommendedName>
        <fullName evidence="2">Type VII secretion system protein EssD-like domain-containing protein</fullName>
    </recommendedName>
</protein>